<protein>
    <submittedName>
        <fullName evidence="1">Uncharacterized protein</fullName>
    </submittedName>
</protein>
<sequence>MTQRMKMINTVSNEYSNQTTPDRSARLGAADSPFEEWVDVSIHLEPALGIIQLSDPELPAADATALLLYSEDFDAVRAACADAGGRGLWCAKYSKLLIPSSHAGAGNRFFTLCQYEPERVGEPD</sequence>
<accession>A0ABS9L2P0</accession>
<organism evidence="1 2">
    <name type="scientific">Arthrobacter hankyongi</name>
    <dbReference type="NCBI Taxonomy" id="2904801"/>
    <lineage>
        <taxon>Bacteria</taxon>
        <taxon>Bacillati</taxon>
        <taxon>Actinomycetota</taxon>
        <taxon>Actinomycetes</taxon>
        <taxon>Micrococcales</taxon>
        <taxon>Micrococcaceae</taxon>
        <taxon>Arthrobacter</taxon>
    </lineage>
</organism>
<gene>
    <name evidence="1" type="ORF">LVY72_03330</name>
</gene>
<keyword evidence="2" id="KW-1185">Reference proteome</keyword>
<comment type="caution">
    <text evidence="1">The sequence shown here is derived from an EMBL/GenBank/DDBJ whole genome shotgun (WGS) entry which is preliminary data.</text>
</comment>
<name>A0ABS9L2P0_9MICC</name>
<reference evidence="1" key="1">
    <citation type="submission" date="2022-01" db="EMBL/GenBank/DDBJ databases">
        <authorList>
            <person name="Jo J.-H."/>
            <person name="Im W.-T."/>
        </authorList>
    </citation>
    <scope>NUCLEOTIDE SEQUENCE</scope>
    <source>
        <strain evidence="1">I2-34</strain>
    </source>
</reference>
<dbReference type="EMBL" id="JAKLTQ010000001">
    <property type="protein sequence ID" value="MCG2620944.1"/>
    <property type="molecule type" value="Genomic_DNA"/>
</dbReference>
<proteinExistence type="predicted"/>
<evidence type="ECO:0000313" key="1">
    <source>
        <dbReference type="EMBL" id="MCG2620944.1"/>
    </source>
</evidence>
<dbReference type="RefSeq" id="WP_237818023.1">
    <property type="nucleotide sequence ID" value="NZ_JAKLTQ010000001.1"/>
</dbReference>
<evidence type="ECO:0000313" key="2">
    <source>
        <dbReference type="Proteomes" id="UP001165368"/>
    </source>
</evidence>
<dbReference type="Proteomes" id="UP001165368">
    <property type="component" value="Unassembled WGS sequence"/>
</dbReference>